<comment type="similarity">
    <text evidence="1">Belongs to the PPR family. P subfamily.</text>
</comment>
<evidence type="ECO:0000256" key="1">
    <source>
        <dbReference type="ARBA" id="ARBA00007626"/>
    </source>
</evidence>
<evidence type="ECO:0000256" key="2">
    <source>
        <dbReference type="ARBA" id="ARBA00022737"/>
    </source>
</evidence>
<dbReference type="Pfam" id="PF12854">
    <property type="entry name" value="PPR_1"/>
    <property type="match status" value="1"/>
</dbReference>
<sequence length="387" mass="43564">RPLPPAGRADRNPNMGVLRLLASLRTSANLVLPTNPSSVLYGLPARRLSSSPGPLPGRSTRTRTPLEKQFETWVDRLRPGFTAADVDTALRAQSDPDLALDIFRWTAHHRGYRHTAAVYHTMLQIAVSGHRFQQAEALVEEVVSGACPDPDLPLYNAAIRFCCSRKLLFSRAFDVFKKMRGPPSCKPSVETYSMLLSALVARFGKPNVSFVYLHAVRSLVRQMKASGVIPDTYALNLVIKAYSKCLEMDNAIRVYKEMGLYGCEPNEYTYGYLAKGLCEKGRTEDGMGFFREMREKGFVPTKSVYMVLVCSLSMEQRFQEAVDVLHDMLDNSMIPDLLTYRTLLESLCREGKAKEAFQLLEELRSLEGSMDDRTYSNLLDGLHWLCQ</sequence>
<dbReference type="AlphaFoldDB" id="A0A1D1XFP4"/>
<dbReference type="Pfam" id="PF13041">
    <property type="entry name" value="PPR_2"/>
    <property type="match status" value="1"/>
</dbReference>
<gene>
    <name evidence="4" type="primary">At3g25210_1</name>
    <name evidence="4" type="ORF">g.100112</name>
</gene>
<feature type="non-terminal residue" evidence="4">
    <location>
        <position position="1"/>
    </location>
</feature>
<dbReference type="InterPro" id="IPR002885">
    <property type="entry name" value="PPR_rpt"/>
</dbReference>
<dbReference type="Gene3D" id="1.25.40.10">
    <property type="entry name" value="Tetratricopeptide repeat domain"/>
    <property type="match status" value="2"/>
</dbReference>
<reference evidence="4" key="1">
    <citation type="submission" date="2015-07" db="EMBL/GenBank/DDBJ databases">
        <title>Transcriptome Assembly of Anthurium amnicola.</title>
        <authorList>
            <person name="Suzuki J."/>
        </authorList>
    </citation>
    <scope>NUCLEOTIDE SEQUENCE</scope>
</reference>
<feature type="repeat" description="PPR" evidence="3">
    <location>
        <begin position="266"/>
        <end position="300"/>
    </location>
</feature>
<accession>A0A1D1XFP4</accession>
<dbReference type="EMBL" id="GDJX01026708">
    <property type="protein sequence ID" value="JAT41228.1"/>
    <property type="molecule type" value="Transcribed_RNA"/>
</dbReference>
<dbReference type="PROSITE" id="PS51375">
    <property type="entry name" value="PPR"/>
    <property type="match status" value="3"/>
</dbReference>
<dbReference type="InterPro" id="IPR011990">
    <property type="entry name" value="TPR-like_helical_dom_sf"/>
</dbReference>
<proteinExistence type="inferred from homology"/>
<feature type="repeat" description="PPR" evidence="3">
    <location>
        <begin position="231"/>
        <end position="265"/>
    </location>
</feature>
<protein>
    <submittedName>
        <fullName evidence="4">Pentatricopeptide repeat-containing protein At3g25210, mitochondrial</fullName>
    </submittedName>
</protein>
<name>A0A1D1XFP4_9ARAE</name>
<evidence type="ECO:0000256" key="3">
    <source>
        <dbReference type="PROSITE-ProRule" id="PRU00708"/>
    </source>
</evidence>
<evidence type="ECO:0000313" key="4">
    <source>
        <dbReference type="EMBL" id="JAT41228.1"/>
    </source>
</evidence>
<keyword evidence="2" id="KW-0677">Repeat</keyword>
<organism evidence="4">
    <name type="scientific">Anthurium amnicola</name>
    <dbReference type="NCBI Taxonomy" id="1678845"/>
    <lineage>
        <taxon>Eukaryota</taxon>
        <taxon>Viridiplantae</taxon>
        <taxon>Streptophyta</taxon>
        <taxon>Embryophyta</taxon>
        <taxon>Tracheophyta</taxon>
        <taxon>Spermatophyta</taxon>
        <taxon>Magnoliopsida</taxon>
        <taxon>Liliopsida</taxon>
        <taxon>Araceae</taxon>
        <taxon>Pothoideae</taxon>
        <taxon>Potheae</taxon>
        <taxon>Anthurium</taxon>
    </lineage>
</organism>
<dbReference type="Pfam" id="PF01535">
    <property type="entry name" value="PPR"/>
    <property type="match status" value="1"/>
</dbReference>
<dbReference type="PANTHER" id="PTHR47938:SF2">
    <property type="entry name" value="OS06G0184866 PROTEIN"/>
    <property type="match status" value="1"/>
</dbReference>
<feature type="repeat" description="PPR" evidence="3">
    <location>
        <begin position="336"/>
        <end position="370"/>
    </location>
</feature>
<dbReference type="GO" id="GO:0003729">
    <property type="term" value="F:mRNA binding"/>
    <property type="evidence" value="ECO:0007669"/>
    <property type="project" value="TreeGrafter"/>
</dbReference>
<dbReference type="PANTHER" id="PTHR47938">
    <property type="entry name" value="RESPIRATORY COMPLEX I CHAPERONE (CIA84), PUTATIVE (AFU_ORTHOLOGUE AFUA_2G06020)-RELATED"/>
    <property type="match status" value="1"/>
</dbReference>
<dbReference type="NCBIfam" id="TIGR00756">
    <property type="entry name" value="PPR"/>
    <property type="match status" value="4"/>
</dbReference>